<dbReference type="InterPro" id="IPR004942">
    <property type="entry name" value="Roadblock/LAMTOR2_dom"/>
</dbReference>
<gene>
    <name evidence="2" type="ORF">S03H2_02087</name>
</gene>
<proteinExistence type="predicted"/>
<feature type="domain" description="Roadblock/LAMTOR2" evidence="1">
    <location>
        <begin position="9"/>
        <end position="101"/>
    </location>
</feature>
<dbReference type="EMBL" id="BARU01000667">
    <property type="protein sequence ID" value="GAH23556.1"/>
    <property type="molecule type" value="Genomic_DNA"/>
</dbReference>
<dbReference type="SUPFAM" id="SSF103196">
    <property type="entry name" value="Roadblock/LC7 domain"/>
    <property type="match status" value="1"/>
</dbReference>
<accession>X1DRC8</accession>
<dbReference type="Pfam" id="PF03259">
    <property type="entry name" value="Robl_LC7"/>
    <property type="match status" value="1"/>
</dbReference>
<comment type="caution">
    <text evidence="2">The sequence shown here is derived from an EMBL/GenBank/DDBJ whole genome shotgun (WGS) entry which is preliminary data.</text>
</comment>
<evidence type="ECO:0000313" key="2">
    <source>
        <dbReference type="EMBL" id="GAH23556.1"/>
    </source>
</evidence>
<dbReference type="Gene3D" id="3.30.450.30">
    <property type="entry name" value="Dynein light chain 2a, cytoplasmic"/>
    <property type="match status" value="1"/>
</dbReference>
<evidence type="ECO:0000259" key="1">
    <source>
        <dbReference type="SMART" id="SM00960"/>
    </source>
</evidence>
<organism evidence="2">
    <name type="scientific">marine sediment metagenome</name>
    <dbReference type="NCBI Taxonomy" id="412755"/>
    <lineage>
        <taxon>unclassified sequences</taxon>
        <taxon>metagenomes</taxon>
        <taxon>ecological metagenomes</taxon>
    </lineage>
</organism>
<protein>
    <recommendedName>
        <fullName evidence="1">Roadblock/LAMTOR2 domain-containing protein</fullName>
    </recommendedName>
</protein>
<sequence length="151" mass="16147">MSIDTKSFDNILSKIIKSESGIKKVILVDRTGLTIASVSKFSYFPADVDGIGAIASAVFCASEEQGKNLELGDLEIVTSEFSGGKIFASSCGPKGVLTLISDPDINIGLIRLILKRSGDELKEILDEFLSDIPDTFDSGLDLSDLDELTPD</sequence>
<reference evidence="2" key="1">
    <citation type="journal article" date="2014" name="Front. Microbiol.">
        <title>High frequency of phylogenetically diverse reductive dehalogenase-homologous genes in deep subseafloor sedimentary metagenomes.</title>
        <authorList>
            <person name="Kawai M."/>
            <person name="Futagami T."/>
            <person name="Toyoda A."/>
            <person name="Takaki Y."/>
            <person name="Nishi S."/>
            <person name="Hori S."/>
            <person name="Arai W."/>
            <person name="Tsubouchi T."/>
            <person name="Morono Y."/>
            <person name="Uchiyama I."/>
            <person name="Ito T."/>
            <person name="Fujiyama A."/>
            <person name="Inagaki F."/>
            <person name="Takami H."/>
        </authorList>
    </citation>
    <scope>NUCLEOTIDE SEQUENCE</scope>
    <source>
        <strain evidence="2">Expedition CK06-06</strain>
    </source>
</reference>
<dbReference type="AlphaFoldDB" id="X1DRC8"/>
<dbReference type="SMART" id="SM00960">
    <property type="entry name" value="Robl_LC7"/>
    <property type="match status" value="1"/>
</dbReference>
<name>X1DRC8_9ZZZZ</name>